<keyword evidence="2 5" id="KW-0813">Transport</keyword>
<evidence type="ECO:0000256" key="2">
    <source>
        <dbReference type="ARBA" id="ARBA00022448"/>
    </source>
</evidence>
<dbReference type="AlphaFoldDB" id="A0AAD9GCP6"/>
<evidence type="ECO:0000256" key="1">
    <source>
        <dbReference type="ARBA" id="ARBA00004308"/>
    </source>
</evidence>
<protein>
    <submittedName>
        <fullName evidence="7">Clathrin coat adaptor subunit</fullName>
    </submittedName>
</protein>
<dbReference type="InterPro" id="IPR001392">
    <property type="entry name" value="Clathrin_mu"/>
</dbReference>
<dbReference type="GO" id="GO:0006886">
    <property type="term" value="P:intracellular protein transport"/>
    <property type="evidence" value="ECO:0007669"/>
    <property type="project" value="UniProtKB-UniRule"/>
</dbReference>
<dbReference type="PANTHER" id="PTHR10529">
    <property type="entry name" value="AP COMPLEX SUBUNIT MU"/>
    <property type="match status" value="1"/>
</dbReference>
<dbReference type="Pfam" id="PF00928">
    <property type="entry name" value="Adap_comp_sub"/>
    <property type="match status" value="1"/>
</dbReference>
<dbReference type="SUPFAM" id="SSF49447">
    <property type="entry name" value="Second domain of Mu2 adaptin subunit (ap50) of ap2 adaptor"/>
    <property type="match status" value="1"/>
</dbReference>
<reference evidence="7" key="1">
    <citation type="journal article" date="2014" name="Nucleic Acids Res.">
        <title>The evolutionary dynamics of variant antigen genes in Babesia reveal a history of genomic innovation underlying host-parasite interaction.</title>
        <authorList>
            <person name="Jackson A.P."/>
            <person name="Otto T.D."/>
            <person name="Darby A."/>
            <person name="Ramaprasad A."/>
            <person name="Xia D."/>
            <person name="Echaide I.E."/>
            <person name="Farber M."/>
            <person name="Gahlot S."/>
            <person name="Gamble J."/>
            <person name="Gupta D."/>
            <person name="Gupta Y."/>
            <person name="Jackson L."/>
            <person name="Malandrin L."/>
            <person name="Malas T.B."/>
            <person name="Moussa E."/>
            <person name="Nair M."/>
            <person name="Reid A.J."/>
            <person name="Sanders M."/>
            <person name="Sharma J."/>
            <person name="Tracey A."/>
            <person name="Quail M.A."/>
            <person name="Weir W."/>
            <person name="Wastling J.M."/>
            <person name="Hall N."/>
            <person name="Willadsen P."/>
            <person name="Lingelbach K."/>
            <person name="Shiels B."/>
            <person name="Tait A."/>
            <person name="Berriman M."/>
            <person name="Allred D.R."/>
            <person name="Pain A."/>
        </authorList>
    </citation>
    <scope>NUCLEOTIDE SEQUENCE</scope>
    <source>
        <strain evidence="7">1802A</strain>
    </source>
</reference>
<evidence type="ECO:0000256" key="4">
    <source>
        <dbReference type="ARBA" id="ARBA00023136"/>
    </source>
</evidence>
<proteinExistence type="inferred from homology"/>
<comment type="caution">
    <text evidence="7">The sequence shown here is derived from an EMBL/GenBank/DDBJ whole genome shotgun (WGS) entry which is preliminary data.</text>
</comment>
<sequence>MISTVFLTNEHGKVLLFRDYRGENTRYDACIFACNVIRRHSRPLKPVEQFGFATYCKVSLGCCCLVACCHGNSNAVLVLQWLMDIRKWISKILGSEFEERVILENACIIYELLDHAIDAGYPQDFYIHHLARVMPKKTIKNAFSKQNSVESNYLQDYGVDYGKQLKEEIVASYLNANFVMTSDPTLDKLQLEVPWRLCENKLRRNRIAVSLSECVQCYYSHVGEMLTSEITGAISLQCQLSGTPSVEIRLNTDFVRTTTPKVYKYMTNNNESEFDLPLGARMAACMLDFKVDKTVDIEAVGNWKVIRTVPAQGSTILMIYRTVNTGQTPFEIKPIITKVTNNLLFYHVTLVTKYQKMNATDVMLEIPLPENTSSVDVIYLNGHCYPMLAFNYMQWIIGKASGGSIYTLEFQCKLYNSLTASKPTLGPIKLDFMLSHFSISGLYVRSVTIKNATYRTIKGVQYSTKSGNFHHKVRFPT</sequence>
<keyword evidence="8" id="KW-1185">Reference proteome</keyword>
<accession>A0AAD9GCP6</accession>
<dbReference type="Gene3D" id="2.60.40.1170">
    <property type="entry name" value="Mu homology domain, subdomain B"/>
    <property type="match status" value="2"/>
</dbReference>
<evidence type="ECO:0000256" key="3">
    <source>
        <dbReference type="ARBA" id="ARBA00022927"/>
    </source>
</evidence>
<reference evidence="7" key="2">
    <citation type="submission" date="2021-05" db="EMBL/GenBank/DDBJ databases">
        <authorList>
            <person name="Pain A."/>
        </authorList>
    </citation>
    <scope>NUCLEOTIDE SEQUENCE</scope>
    <source>
        <strain evidence="7">1802A</strain>
    </source>
</reference>
<feature type="domain" description="MHD" evidence="6">
    <location>
        <begin position="204"/>
        <end position="472"/>
    </location>
</feature>
<dbReference type="Proteomes" id="UP001195914">
    <property type="component" value="Unassembled WGS sequence"/>
</dbReference>
<dbReference type="InterPro" id="IPR028565">
    <property type="entry name" value="MHD"/>
</dbReference>
<keyword evidence="3 5" id="KW-0653">Protein transport</keyword>
<dbReference type="InterPro" id="IPR036168">
    <property type="entry name" value="AP2_Mu_C_sf"/>
</dbReference>
<dbReference type="EMBL" id="JAHBMH010000044">
    <property type="protein sequence ID" value="KAK1936041.1"/>
    <property type="molecule type" value="Genomic_DNA"/>
</dbReference>
<dbReference type="InterPro" id="IPR050431">
    <property type="entry name" value="Adaptor_comp_med_subunit"/>
</dbReference>
<dbReference type="GO" id="GO:0012505">
    <property type="term" value="C:endomembrane system"/>
    <property type="evidence" value="ECO:0007669"/>
    <property type="project" value="UniProtKB-SubCell"/>
</dbReference>
<evidence type="ECO:0000256" key="5">
    <source>
        <dbReference type="PIRNR" id="PIRNR005992"/>
    </source>
</evidence>
<dbReference type="GO" id="GO:0016192">
    <property type="term" value="P:vesicle-mediated transport"/>
    <property type="evidence" value="ECO:0007669"/>
    <property type="project" value="InterPro"/>
</dbReference>
<dbReference type="InterPro" id="IPR011012">
    <property type="entry name" value="Longin-like_dom_sf"/>
</dbReference>
<comment type="subcellular location">
    <subcellularLocation>
        <location evidence="1">Endomembrane system</location>
    </subcellularLocation>
</comment>
<dbReference type="Gene3D" id="3.30.450.60">
    <property type="match status" value="1"/>
</dbReference>
<dbReference type="GO" id="GO:0030131">
    <property type="term" value="C:clathrin adaptor complex"/>
    <property type="evidence" value="ECO:0007669"/>
    <property type="project" value="UniProtKB-UniRule"/>
</dbReference>
<dbReference type="PIRSF" id="PIRSF005992">
    <property type="entry name" value="Clathrin_mu"/>
    <property type="match status" value="1"/>
</dbReference>
<organism evidence="7 8">
    <name type="scientific">Babesia divergens</name>
    <dbReference type="NCBI Taxonomy" id="32595"/>
    <lineage>
        <taxon>Eukaryota</taxon>
        <taxon>Sar</taxon>
        <taxon>Alveolata</taxon>
        <taxon>Apicomplexa</taxon>
        <taxon>Aconoidasida</taxon>
        <taxon>Piroplasmida</taxon>
        <taxon>Babesiidae</taxon>
        <taxon>Babesia</taxon>
    </lineage>
</organism>
<gene>
    <name evidence="7" type="ORF">X943_001101</name>
</gene>
<evidence type="ECO:0000259" key="6">
    <source>
        <dbReference type="PROSITE" id="PS51072"/>
    </source>
</evidence>
<name>A0AAD9GCP6_BABDI</name>
<dbReference type="SUPFAM" id="SSF64356">
    <property type="entry name" value="SNARE-like"/>
    <property type="match status" value="1"/>
</dbReference>
<evidence type="ECO:0000313" key="7">
    <source>
        <dbReference type="EMBL" id="KAK1936041.1"/>
    </source>
</evidence>
<keyword evidence="4" id="KW-0472">Membrane</keyword>
<dbReference type="PRINTS" id="PR00314">
    <property type="entry name" value="CLATHRINADPT"/>
</dbReference>
<dbReference type="PROSITE" id="PS51072">
    <property type="entry name" value="MHD"/>
    <property type="match status" value="1"/>
</dbReference>
<comment type="similarity">
    <text evidence="5">Belongs to the adaptor complexes medium subunit family.</text>
</comment>
<evidence type="ECO:0000313" key="8">
    <source>
        <dbReference type="Proteomes" id="UP001195914"/>
    </source>
</evidence>